<dbReference type="Proteomes" id="UP001249020">
    <property type="component" value="Unassembled WGS sequence"/>
</dbReference>
<accession>A0AAW8QYZ2</accession>
<organism evidence="1 2">
    <name type="scientific">Brumicola blandensis</name>
    <dbReference type="NCBI Taxonomy" id="3075611"/>
    <lineage>
        <taxon>Bacteria</taxon>
        <taxon>Pseudomonadati</taxon>
        <taxon>Pseudomonadota</taxon>
        <taxon>Gammaproteobacteria</taxon>
        <taxon>Alteromonadales</taxon>
        <taxon>Alteromonadaceae</taxon>
        <taxon>Brumicola</taxon>
    </lineage>
</organism>
<proteinExistence type="predicted"/>
<protein>
    <submittedName>
        <fullName evidence="1">Uncharacterized protein</fullName>
    </submittedName>
</protein>
<dbReference type="EMBL" id="JAVRIE010000001">
    <property type="protein sequence ID" value="MDT0581369.1"/>
    <property type="molecule type" value="Genomic_DNA"/>
</dbReference>
<reference evidence="1 2" key="1">
    <citation type="submission" date="2023-09" db="EMBL/GenBank/DDBJ databases">
        <authorList>
            <person name="Rey-Velasco X."/>
        </authorList>
    </citation>
    <scope>NUCLEOTIDE SEQUENCE [LARGE SCALE GENOMIC DNA]</scope>
    <source>
        <strain evidence="1 2">W409</strain>
    </source>
</reference>
<dbReference type="AlphaFoldDB" id="A0AAW8QYZ2"/>
<dbReference type="RefSeq" id="WP_311360173.1">
    <property type="nucleotide sequence ID" value="NZ_JAVRIE010000001.1"/>
</dbReference>
<evidence type="ECO:0000313" key="2">
    <source>
        <dbReference type="Proteomes" id="UP001249020"/>
    </source>
</evidence>
<comment type="caution">
    <text evidence="1">The sequence shown here is derived from an EMBL/GenBank/DDBJ whole genome shotgun (WGS) entry which is preliminary data.</text>
</comment>
<gene>
    <name evidence="1" type="ORF">RM544_02370</name>
</gene>
<name>A0AAW8QYZ2_9ALTE</name>
<sequence>MSINNVELSTQALMPMHFASLSSLPTTKLAHNSVRAHLPLKRWVAHVSDKTQLVSAEELVLQLSPTASFNAFDIIEKLLFAKTCRIIHTDAQFSLNQIAFLKEMALFSGTDLVFIGDKETFNRKQMLSLEKA</sequence>
<evidence type="ECO:0000313" key="1">
    <source>
        <dbReference type="EMBL" id="MDT0581369.1"/>
    </source>
</evidence>
<keyword evidence="2" id="KW-1185">Reference proteome</keyword>